<dbReference type="FunFam" id="3.10.20.30:FF:000010">
    <property type="entry name" value="Molybdopterin synthase sulfur carrier subunit"/>
    <property type="match status" value="1"/>
</dbReference>
<dbReference type="CDD" id="cd00754">
    <property type="entry name" value="Ubl_MoaD"/>
    <property type="match status" value="1"/>
</dbReference>
<dbReference type="PANTHER" id="PTHR33359:SF1">
    <property type="entry name" value="MOLYBDOPTERIN SYNTHASE SULFUR CARRIER SUBUNIT"/>
    <property type="match status" value="1"/>
</dbReference>
<keyword evidence="2" id="KW-0547">Nucleotide-binding</keyword>
<dbReference type="OrthoDB" id="598356at2"/>
<dbReference type="UniPathway" id="UPA00344"/>
<dbReference type="Proteomes" id="UP000270856">
    <property type="component" value="Unassembled WGS sequence"/>
</dbReference>
<gene>
    <name evidence="6" type="ORF">EGM88_08590</name>
</gene>
<name>A0A3N4NPG8_9FLAO</name>
<proteinExistence type="inferred from homology"/>
<keyword evidence="3" id="KW-0501">Molybdenum cofactor biosynthesis</keyword>
<evidence type="ECO:0000256" key="5">
    <source>
        <dbReference type="ARBA" id="ARBA00024247"/>
    </source>
</evidence>
<dbReference type="Pfam" id="PF02597">
    <property type="entry name" value="ThiS"/>
    <property type="match status" value="1"/>
</dbReference>
<comment type="similarity">
    <text evidence="4">Belongs to the MoaD family.</text>
</comment>
<dbReference type="GO" id="GO:0006777">
    <property type="term" value="P:Mo-molybdopterin cofactor biosynthetic process"/>
    <property type="evidence" value="ECO:0007669"/>
    <property type="project" value="UniProtKB-KW"/>
</dbReference>
<dbReference type="GO" id="GO:1990133">
    <property type="term" value="C:molybdopterin adenylyltransferase complex"/>
    <property type="evidence" value="ECO:0007669"/>
    <property type="project" value="TreeGrafter"/>
</dbReference>
<dbReference type="InterPro" id="IPR044672">
    <property type="entry name" value="MOCS2A"/>
</dbReference>
<dbReference type="SUPFAM" id="SSF54285">
    <property type="entry name" value="MoaD/ThiS"/>
    <property type="match status" value="1"/>
</dbReference>
<comment type="pathway">
    <text evidence="1">Cofactor biosynthesis; molybdopterin biosynthesis.</text>
</comment>
<dbReference type="EMBL" id="RPFJ01000011">
    <property type="protein sequence ID" value="RPD96418.1"/>
    <property type="molecule type" value="Genomic_DNA"/>
</dbReference>
<evidence type="ECO:0000256" key="4">
    <source>
        <dbReference type="ARBA" id="ARBA00024200"/>
    </source>
</evidence>
<evidence type="ECO:0000256" key="2">
    <source>
        <dbReference type="ARBA" id="ARBA00022741"/>
    </source>
</evidence>
<dbReference type="AlphaFoldDB" id="A0A3N4NPG8"/>
<evidence type="ECO:0000313" key="6">
    <source>
        <dbReference type="EMBL" id="RPD96418.1"/>
    </source>
</evidence>
<dbReference type="InterPro" id="IPR003749">
    <property type="entry name" value="ThiS/MoaD-like"/>
</dbReference>
<sequence length="80" mass="9028">MKIELLFFGIVKDIVGKSTSEFRLSNNCSIKQFKAILHEKYPQLADYNSFSVAVNENYVEDNYQLKDNDIVALIPPVSGG</sequence>
<dbReference type="InterPro" id="IPR012675">
    <property type="entry name" value="Beta-grasp_dom_sf"/>
</dbReference>
<dbReference type="InterPro" id="IPR016155">
    <property type="entry name" value="Mopterin_synth/thiamin_S_b"/>
</dbReference>
<accession>A0A3N4NPG8</accession>
<protein>
    <recommendedName>
        <fullName evidence="5">Molybdopterin synthase sulfur carrier subunit</fullName>
    </recommendedName>
</protein>
<evidence type="ECO:0000313" key="7">
    <source>
        <dbReference type="Proteomes" id="UP000270856"/>
    </source>
</evidence>
<dbReference type="PANTHER" id="PTHR33359">
    <property type="entry name" value="MOLYBDOPTERIN SYNTHASE SULFUR CARRIER SUBUNIT"/>
    <property type="match status" value="1"/>
</dbReference>
<evidence type="ECO:0000256" key="1">
    <source>
        <dbReference type="ARBA" id="ARBA00005046"/>
    </source>
</evidence>
<reference evidence="6 7" key="1">
    <citation type="submission" date="2018-11" db="EMBL/GenBank/DDBJ databases">
        <title>Aureibaculum marinum gen. nov., sp. nov., a member of the family Flavobacteriaceae isolated from the Bohai Sea.</title>
        <authorList>
            <person name="Ji X."/>
        </authorList>
    </citation>
    <scope>NUCLEOTIDE SEQUENCE [LARGE SCALE GENOMIC DNA]</scope>
    <source>
        <strain evidence="6 7">BH-SD17</strain>
    </source>
</reference>
<keyword evidence="7" id="KW-1185">Reference proteome</keyword>
<dbReference type="GO" id="GO:0000166">
    <property type="term" value="F:nucleotide binding"/>
    <property type="evidence" value="ECO:0007669"/>
    <property type="project" value="UniProtKB-KW"/>
</dbReference>
<comment type="caution">
    <text evidence="6">The sequence shown here is derived from an EMBL/GenBank/DDBJ whole genome shotgun (WGS) entry which is preliminary data.</text>
</comment>
<dbReference type="RefSeq" id="WP_123897566.1">
    <property type="nucleotide sequence ID" value="NZ_RPFJ01000011.1"/>
</dbReference>
<evidence type="ECO:0000256" key="3">
    <source>
        <dbReference type="ARBA" id="ARBA00023150"/>
    </source>
</evidence>
<dbReference type="Gene3D" id="3.10.20.30">
    <property type="match status" value="1"/>
</dbReference>
<organism evidence="6 7">
    <name type="scientific">Aureibaculum marinum</name>
    <dbReference type="NCBI Taxonomy" id="2487930"/>
    <lineage>
        <taxon>Bacteria</taxon>
        <taxon>Pseudomonadati</taxon>
        <taxon>Bacteroidota</taxon>
        <taxon>Flavobacteriia</taxon>
        <taxon>Flavobacteriales</taxon>
        <taxon>Flavobacteriaceae</taxon>
        <taxon>Aureibaculum</taxon>
    </lineage>
</organism>